<comment type="caution">
    <text evidence="3">The sequence shown here is derived from an EMBL/GenBank/DDBJ whole genome shotgun (WGS) entry which is preliminary data.</text>
</comment>
<name>A0A9D1I1K2_9FIRM</name>
<dbReference type="Proteomes" id="UP000824090">
    <property type="component" value="Unassembled WGS sequence"/>
</dbReference>
<reference evidence="3" key="2">
    <citation type="journal article" date="2021" name="PeerJ">
        <title>Extensive microbial diversity within the chicken gut microbiome revealed by metagenomics and culture.</title>
        <authorList>
            <person name="Gilroy R."/>
            <person name="Ravi A."/>
            <person name="Getino M."/>
            <person name="Pursley I."/>
            <person name="Horton D.L."/>
            <person name="Alikhan N.F."/>
            <person name="Baker D."/>
            <person name="Gharbi K."/>
            <person name="Hall N."/>
            <person name="Watson M."/>
            <person name="Adriaenssens E.M."/>
            <person name="Foster-Nyarko E."/>
            <person name="Jarju S."/>
            <person name="Secka A."/>
            <person name="Antonio M."/>
            <person name="Oren A."/>
            <person name="Chaudhuri R.R."/>
            <person name="La Ragione R."/>
            <person name="Hildebrand F."/>
            <person name="Pallen M.J."/>
        </authorList>
    </citation>
    <scope>NUCLEOTIDE SEQUENCE</scope>
    <source>
        <strain evidence="3">ChiHcec3-6078</strain>
    </source>
</reference>
<accession>A0A9D1I1K2</accession>
<feature type="domain" description="PucR C-terminal helix-turn-helix" evidence="2">
    <location>
        <begin position="472"/>
        <end position="522"/>
    </location>
</feature>
<dbReference type="Pfam" id="PF13556">
    <property type="entry name" value="HTH_30"/>
    <property type="match status" value="1"/>
</dbReference>
<evidence type="ECO:0000313" key="3">
    <source>
        <dbReference type="EMBL" id="HIU26686.1"/>
    </source>
</evidence>
<dbReference type="InterPro" id="IPR012914">
    <property type="entry name" value="PucR_dom"/>
</dbReference>
<protein>
    <submittedName>
        <fullName evidence="3">PucR family transcriptional regulator</fullName>
    </submittedName>
</protein>
<evidence type="ECO:0000259" key="1">
    <source>
        <dbReference type="Pfam" id="PF07905"/>
    </source>
</evidence>
<dbReference type="InterPro" id="IPR051448">
    <property type="entry name" value="CdaR-like_regulators"/>
</dbReference>
<dbReference type="EMBL" id="DVMP01000163">
    <property type="protein sequence ID" value="HIU26686.1"/>
    <property type="molecule type" value="Genomic_DNA"/>
</dbReference>
<dbReference type="AlphaFoldDB" id="A0A9D1I1K2"/>
<dbReference type="InterPro" id="IPR025736">
    <property type="entry name" value="PucR_C-HTH_dom"/>
</dbReference>
<proteinExistence type="predicted"/>
<reference evidence="3" key="1">
    <citation type="submission" date="2020-10" db="EMBL/GenBank/DDBJ databases">
        <authorList>
            <person name="Gilroy R."/>
        </authorList>
    </citation>
    <scope>NUCLEOTIDE SEQUENCE</scope>
    <source>
        <strain evidence="3">ChiHcec3-6078</strain>
    </source>
</reference>
<evidence type="ECO:0000313" key="4">
    <source>
        <dbReference type="Proteomes" id="UP000824090"/>
    </source>
</evidence>
<feature type="domain" description="Purine catabolism PurC-like" evidence="1">
    <location>
        <begin position="7"/>
        <end position="138"/>
    </location>
</feature>
<gene>
    <name evidence="3" type="ORF">IAC50_09360</name>
</gene>
<dbReference type="Pfam" id="PF07905">
    <property type="entry name" value="PucR"/>
    <property type="match status" value="1"/>
</dbReference>
<dbReference type="InterPro" id="IPR042070">
    <property type="entry name" value="PucR_C-HTH_sf"/>
</dbReference>
<dbReference type="PANTHER" id="PTHR33744:SF16">
    <property type="entry name" value="CARBOHYDRATE DIACID REGULATOR"/>
    <property type="match status" value="1"/>
</dbReference>
<dbReference type="Gene3D" id="1.10.10.2840">
    <property type="entry name" value="PucR C-terminal helix-turn-helix domain"/>
    <property type="match status" value="1"/>
</dbReference>
<evidence type="ECO:0000259" key="2">
    <source>
        <dbReference type="Pfam" id="PF13556"/>
    </source>
</evidence>
<sequence length="528" mass="59616">MSVTVSDILKLPSLRNAEVIAGKRGLSRIVSSISVLEAVDPSLLVDGLFRQGEFFGSEIVITGFLNCTEDVEKQYANIKRLAEGGEVGLILFYVGVYMPRVDKRLIDLANDLDFVLIQMPPYRNLRYGEVISDVMEYIFNDRSKNEFIASDILARVSRLPEHQRTISTVLRMISDDIMSSVILTDNSHNTLNIAPWPQSVEKELLSCLPRLYRSPEDTSILESFMPGCSVYSLPVIPDSDSPMRLYIIKGGGPLSRILRSQAADIVRICVNIWGKGHGAVAVRELIRSIIQDDPLKMHRLADIFHIDISQIHEMWVVSGDEHTAELLREQSRVFCGYLKSCSDIVFSDVYEDKLLIFSSTPYSEREALQQVESFLTEISSLGLSATLSRFSDLQNTTEVREAFLKNNQYLEDARRIFPTRRWFSGGDIRFAGECRDLIARGEDFIAPYTLILNRLAAATEDWDAVATAGAYMLDTGCSITQTAALLHVHKNTVKYRLSVIDNRLGYNHNKMPDNIRLYYAIALHRLLN</sequence>
<dbReference type="PANTHER" id="PTHR33744">
    <property type="entry name" value="CARBOHYDRATE DIACID REGULATOR"/>
    <property type="match status" value="1"/>
</dbReference>
<organism evidence="3 4">
    <name type="scientific">Candidatus Allocopromorpha excrementigallinarum</name>
    <dbReference type="NCBI Taxonomy" id="2840742"/>
    <lineage>
        <taxon>Bacteria</taxon>
        <taxon>Bacillati</taxon>
        <taxon>Bacillota</taxon>
        <taxon>Clostridia</taxon>
        <taxon>Eubacteriales</taxon>
        <taxon>Eubacteriaceae</taxon>
        <taxon>Eubacteriaceae incertae sedis</taxon>
        <taxon>Candidatus Allocopromorpha</taxon>
    </lineage>
</organism>